<keyword evidence="1" id="KW-0732">Signal</keyword>
<feature type="domain" description="Calcineurin-like phosphoesterase" evidence="2">
    <location>
        <begin position="26"/>
        <end position="201"/>
    </location>
</feature>
<proteinExistence type="predicted"/>
<dbReference type="InterPro" id="IPR029052">
    <property type="entry name" value="Metallo-depent_PP-like"/>
</dbReference>
<accession>A0A7D4QEF7</accession>
<dbReference type="GO" id="GO:0016787">
    <property type="term" value="F:hydrolase activity"/>
    <property type="evidence" value="ECO:0007669"/>
    <property type="project" value="InterPro"/>
</dbReference>
<feature type="chain" id="PRO_5028917086" evidence="1">
    <location>
        <begin position="20"/>
        <end position="615"/>
    </location>
</feature>
<dbReference type="KEGG" id="mmab:HQ865_07860"/>
<feature type="domain" description="Pyrrolo-quinoline quinone repeat" evidence="3">
    <location>
        <begin position="465"/>
        <end position="587"/>
    </location>
</feature>
<dbReference type="InterPro" id="IPR004843">
    <property type="entry name" value="Calcineurin-like_PHP"/>
</dbReference>
<dbReference type="Pfam" id="PF00149">
    <property type="entry name" value="Metallophos"/>
    <property type="match status" value="1"/>
</dbReference>
<dbReference type="InterPro" id="IPR002372">
    <property type="entry name" value="PQQ_rpt_dom"/>
</dbReference>
<reference evidence="4 5" key="1">
    <citation type="submission" date="2020-05" db="EMBL/GenBank/DDBJ databases">
        <title>Mucilaginibacter mali sp. nov.</title>
        <authorList>
            <person name="Kim H.S."/>
            <person name="Lee K.C."/>
            <person name="Suh M.K."/>
            <person name="Kim J.-S."/>
            <person name="Han K.-I."/>
            <person name="Eom M.K."/>
            <person name="Shin Y.K."/>
            <person name="Lee J.-S."/>
        </authorList>
    </citation>
    <scope>NUCLEOTIDE SEQUENCE [LARGE SCALE GENOMIC DNA]</scope>
    <source>
        <strain evidence="4 5">G2-14</strain>
    </source>
</reference>
<dbReference type="PANTHER" id="PTHR34512">
    <property type="entry name" value="CELL SURFACE PROTEIN"/>
    <property type="match status" value="1"/>
</dbReference>
<name>A0A7D4QEF7_9SPHI</name>
<dbReference type="Gene3D" id="3.60.21.10">
    <property type="match status" value="1"/>
</dbReference>
<feature type="domain" description="Pyrrolo-quinoline quinone repeat" evidence="3">
    <location>
        <begin position="312"/>
        <end position="410"/>
    </location>
</feature>
<dbReference type="PANTHER" id="PTHR34512:SF30">
    <property type="entry name" value="OUTER MEMBRANE PROTEIN ASSEMBLY FACTOR BAMB"/>
    <property type="match status" value="1"/>
</dbReference>
<dbReference type="SUPFAM" id="SSF50998">
    <property type="entry name" value="Quinoprotein alcohol dehydrogenase-like"/>
    <property type="match status" value="1"/>
</dbReference>
<dbReference type="Pfam" id="PF13360">
    <property type="entry name" value="PQQ_2"/>
    <property type="match status" value="2"/>
</dbReference>
<dbReference type="Gene3D" id="2.130.10.10">
    <property type="entry name" value="YVTN repeat-like/Quinoprotein amine dehydrogenase"/>
    <property type="match status" value="1"/>
</dbReference>
<dbReference type="InterPro" id="IPR011047">
    <property type="entry name" value="Quinoprotein_ADH-like_sf"/>
</dbReference>
<evidence type="ECO:0000313" key="4">
    <source>
        <dbReference type="EMBL" id="QKJ29672.1"/>
    </source>
</evidence>
<evidence type="ECO:0000313" key="5">
    <source>
        <dbReference type="Proteomes" id="UP000505355"/>
    </source>
</evidence>
<dbReference type="AlphaFoldDB" id="A0A7D4QEF7"/>
<sequence length="615" mass="68409">MKNTILIYLLLCTLTYANAQTKPWQFAHISDTHINLTSQTPVEDLQRTVRDINVNPDLQFVIISGDITEFGADEELKIAKSILDSLHKPWYIVPGNHDMNWSESGGNSFKKVFGAETFAFKNHGYLFIGTNCGPNMRMSPGQVPRENLVWLDSVLKATPKDMPVVFVNHYPIDSALNNWYEVIDRLKTHNTQLIICGHGHNNHKLDFEGIPGIMGRSNLRAKDPVGGYNIVTIGNDSVYYTERTPGIATKPIWAKARLYRHNYLNDKYPRPGYTINQHFNNVKTAWTIQDNSDIGAGTTIAGNLVMVTNTAGWIKAYDIANGKPKWAVKAGGKIYSTPAASGNYIAVACSDDYLYCLDRNTGKIKWKAKSGKPVVASPVIKGDRVFCGGSDGHFRCYDLASGKLNWDFDQVQGFVETKPLLYNGMVCFGSWGNHFYALDQKSGALKWNWTDGSINRMYSPASCEPVATANRLFIVAPDRAMTCFDATTGKVIWRKLDPKIKVREAMGLSADSSLVYVKTMDGDVLGMDAKADSMMVKWQGKRNMGYDISPSVLKENGGLVFALSNSGLIYAFRRGDGALVWAYKISNCLVNPLSFINDHELIGTTMDGKIVCLRY</sequence>
<dbReference type="RefSeq" id="WP_173414364.1">
    <property type="nucleotide sequence ID" value="NZ_CP054139.1"/>
</dbReference>
<keyword evidence="5" id="KW-1185">Reference proteome</keyword>
<organism evidence="4 5">
    <name type="scientific">Mucilaginibacter mali</name>
    <dbReference type="NCBI Taxonomy" id="2740462"/>
    <lineage>
        <taxon>Bacteria</taxon>
        <taxon>Pseudomonadati</taxon>
        <taxon>Bacteroidota</taxon>
        <taxon>Sphingobacteriia</taxon>
        <taxon>Sphingobacteriales</taxon>
        <taxon>Sphingobacteriaceae</taxon>
        <taxon>Mucilaginibacter</taxon>
    </lineage>
</organism>
<dbReference type="InterPro" id="IPR018391">
    <property type="entry name" value="PQQ_b-propeller_rpt"/>
</dbReference>
<dbReference type="InterPro" id="IPR015943">
    <property type="entry name" value="WD40/YVTN_repeat-like_dom_sf"/>
</dbReference>
<dbReference type="Proteomes" id="UP000505355">
    <property type="component" value="Chromosome"/>
</dbReference>
<dbReference type="EMBL" id="CP054139">
    <property type="protein sequence ID" value="QKJ29672.1"/>
    <property type="molecule type" value="Genomic_DNA"/>
</dbReference>
<dbReference type="SUPFAM" id="SSF56300">
    <property type="entry name" value="Metallo-dependent phosphatases"/>
    <property type="match status" value="1"/>
</dbReference>
<feature type="signal peptide" evidence="1">
    <location>
        <begin position="1"/>
        <end position="19"/>
    </location>
</feature>
<gene>
    <name evidence="4" type="ORF">HQ865_07860</name>
</gene>
<protein>
    <submittedName>
        <fullName evidence="4">PQQ-binding-like beta-propeller repeat protein</fullName>
    </submittedName>
</protein>
<dbReference type="SMART" id="SM00564">
    <property type="entry name" value="PQQ"/>
    <property type="match status" value="6"/>
</dbReference>
<evidence type="ECO:0000259" key="2">
    <source>
        <dbReference type="Pfam" id="PF00149"/>
    </source>
</evidence>
<evidence type="ECO:0000256" key="1">
    <source>
        <dbReference type="SAM" id="SignalP"/>
    </source>
</evidence>
<evidence type="ECO:0000259" key="3">
    <source>
        <dbReference type="Pfam" id="PF13360"/>
    </source>
</evidence>